<feature type="coiled-coil region" evidence="9">
    <location>
        <begin position="87"/>
        <end position="114"/>
    </location>
</feature>
<dbReference type="Proteomes" id="UP000243686">
    <property type="component" value="Unassembled WGS sequence"/>
</dbReference>
<keyword evidence="8" id="KW-0966">Cell projection</keyword>
<dbReference type="PANTHER" id="PTHR14885:SF3">
    <property type="entry name" value="CILIA- AND FLAGELLA-ASSOCIATED PROTEIN 44"/>
    <property type="match status" value="1"/>
</dbReference>
<evidence type="ECO:0000256" key="4">
    <source>
        <dbReference type="ARBA" id="ARBA00022574"/>
    </source>
</evidence>
<dbReference type="AlphaFoldDB" id="A0A1S8WHJ1"/>
<evidence type="ECO:0000256" key="3">
    <source>
        <dbReference type="ARBA" id="ARBA00022490"/>
    </source>
</evidence>
<keyword evidence="5" id="KW-0677">Repeat</keyword>
<dbReference type="EMBL" id="KV907011">
    <property type="protein sequence ID" value="OON13916.1"/>
    <property type="molecule type" value="Genomic_DNA"/>
</dbReference>
<evidence type="ECO:0000256" key="6">
    <source>
        <dbReference type="ARBA" id="ARBA00023054"/>
    </source>
</evidence>
<sequence>MDTEDEIQRQLRAMYHRQELLNAAGRLVRGFDAEVRLLRHVQFKLNVLLKRAESHQLTVFEEYRLLKEFEKSEMVLTEKKRLRDGEKLEVQEKIADLNVKIEARRKELERLAQREHVLHEEFKASLGEGHRFADFLTKVFKKRIKRKKQEATGGDSEGSDESSSSSEGSSYDESEDESDEDNILDLDTCPAGCPLEDYESTIAIRERRLDVEDEIGEEKKALDLLKKDLEGWTKKQRIVEAAQKQAQTELEAFQAVRERLQLEKQRRLNELDTIVILRMNQIEYHQNSSIPSDLSSGLVFERMNVCLLRQRIRELQEEQKQHCRQQQDAKDKHVMLQKHKKLFQWQSAKRDVLLCFNGSELGLCRWIGNSTFVQAGRAMKKLIRKELEKITAVCDKEMFEKFGRIEDLERMEGVLVNAKLEEMTTRMLMLQEELEKEEAGMEYGAV</sequence>
<keyword evidence="3" id="KW-0963">Cytoplasm</keyword>
<accession>A0A1S8WHJ1</accession>
<evidence type="ECO:0000256" key="2">
    <source>
        <dbReference type="ARBA" id="ARBA00004245"/>
    </source>
</evidence>
<evidence type="ECO:0008006" key="13">
    <source>
        <dbReference type="Google" id="ProtNLM"/>
    </source>
</evidence>
<dbReference type="PANTHER" id="PTHR14885">
    <property type="entry name" value="CILIA- AND FLAGELLA-ASSOCIATED PROTEIN 43-RELATED"/>
    <property type="match status" value="1"/>
</dbReference>
<feature type="compositionally biased region" description="Acidic residues" evidence="10">
    <location>
        <begin position="170"/>
        <end position="184"/>
    </location>
</feature>
<evidence type="ECO:0000256" key="9">
    <source>
        <dbReference type="SAM" id="Coils"/>
    </source>
</evidence>
<dbReference type="GO" id="GO:0005856">
    <property type="term" value="C:cytoskeleton"/>
    <property type="evidence" value="ECO:0007669"/>
    <property type="project" value="UniProtKB-SubCell"/>
</dbReference>
<name>A0A1S8WHJ1_OPIVI</name>
<keyword evidence="7" id="KW-0206">Cytoskeleton</keyword>
<keyword evidence="6 9" id="KW-0175">Coiled coil</keyword>
<evidence type="ECO:0000256" key="1">
    <source>
        <dbReference type="ARBA" id="ARBA00004138"/>
    </source>
</evidence>
<keyword evidence="4" id="KW-0853">WD repeat</keyword>
<protein>
    <recommendedName>
        <fullName evidence="13">DUF4200 domain-containing protein</fullName>
    </recommendedName>
</protein>
<evidence type="ECO:0000313" key="12">
    <source>
        <dbReference type="Proteomes" id="UP000243686"/>
    </source>
</evidence>
<keyword evidence="12" id="KW-1185">Reference proteome</keyword>
<evidence type="ECO:0000256" key="10">
    <source>
        <dbReference type="SAM" id="MobiDB-lite"/>
    </source>
</evidence>
<comment type="subcellular location">
    <subcellularLocation>
        <location evidence="1">Cell projection</location>
        <location evidence="1">Cilium</location>
    </subcellularLocation>
    <subcellularLocation>
        <location evidence="2">Cytoplasm</location>
        <location evidence="2">Cytoskeleton</location>
    </subcellularLocation>
</comment>
<evidence type="ECO:0000313" key="11">
    <source>
        <dbReference type="EMBL" id="OON13916.1"/>
    </source>
</evidence>
<reference evidence="11 12" key="1">
    <citation type="submission" date="2015-03" db="EMBL/GenBank/DDBJ databases">
        <title>Draft genome of the nematode, Opisthorchis viverrini.</title>
        <authorList>
            <person name="Mitreva M."/>
        </authorList>
    </citation>
    <scope>NUCLEOTIDE SEQUENCE [LARGE SCALE GENOMIC DNA]</scope>
    <source>
        <strain evidence="11">Khon Kaen</strain>
    </source>
</reference>
<gene>
    <name evidence="11" type="ORF">X801_10302</name>
</gene>
<feature type="region of interest" description="Disordered" evidence="10">
    <location>
        <begin position="147"/>
        <end position="188"/>
    </location>
</feature>
<proteinExistence type="predicted"/>
<evidence type="ECO:0000256" key="7">
    <source>
        <dbReference type="ARBA" id="ARBA00023212"/>
    </source>
</evidence>
<dbReference type="GO" id="GO:0005929">
    <property type="term" value="C:cilium"/>
    <property type="evidence" value="ECO:0007669"/>
    <property type="project" value="UniProtKB-SubCell"/>
</dbReference>
<evidence type="ECO:0000256" key="5">
    <source>
        <dbReference type="ARBA" id="ARBA00022737"/>
    </source>
</evidence>
<organism evidence="11 12">
    <name type="scientific">Opisthorchis viverrini</name>
    <name type="common">Southeast Asian liver fluke</name>
    <dbReference type="NCBI Taxonomy" id="6198"/>
    <lineage>
        <taxon>Eukaryota</taxon>
        <taxon>Metazoa</taxon>
        <taxon>Spiralia</taxon>
        <taxon>Lophotrochozoa</taxon>
        <taxon>Platyhelminthes</taxon>
        <taxon>Trematoda</taxon>
        <taxon>Digenea</taxon>
        <taxon>Opisthorchiida</taxon>
        <taxon>Opisthorchiata</taxon>
        <taxon>Opisthorchiidae</taxon>
        <taxon>Opisthorchis</taxon>
    </lineage>
</organism>
<evidence type="ECO:0000256" key="8">
    <source>
        <dbReference type="ARBA" id="ARBA00023273"/>
    </source>
</evidence>